<dbReference type="PROSITE" id="PS51664">
    <property type="entry name" value="YCAO"/>
    <property type="match status" value="1"/>
</dbReference>
<organism evidence="3 4">
    <name type="scientific">Streptoalloteichus hindustanus</name>
    <dbReference type="NCBI Taxonomy" id="2017"/>
    <lineage>
        <taxon>Bacteria</taxon>
        <taxon>Bacillati</taxon>
        <taxon>Actinomycetota</taxon>
        <taxon>Actinomycetes</taxon>
        <taxon>Pseudonocardiales</taxon>
        <taxon>Pseudonocardiaceae</taxon>
        <taxon>Streptoalloteichus</taxon>
    </lineage>
</organism>
<keyword evidence="4" id="KW-1185">Reference proteome</keyword>
<proteinExistence type="predicted"/>
<dbReference type="EMBL" id="FQVN01000004">
    <property type="protein sequence ID" value="SHF59787.1"/>
    <property type="molecule type" value="Genomic_DNA"/>
</dbReference>
<feature type="domain" description="YcaO" evidence="2">
    <location>
        <begin position="49"/>
        <end position="403"/>
    </location>
</feature>
<dbReference type="InterPro" id="IPR003776">
    <property type="entry name" value="YcaO-like_dom"/>
</dbReference>
<sequence>MPHPSHVAVQVFRPFETASHVLFARAALRSSTFAPTCAGGGAPVVIGAAAGADETNVTTRARGELVERVSNILAGRAAEQARALVTTFRALRRAGATALDPAAWPTHDPSDHRPLLWVWGRSLVTGHETAVPAGRVFLHHRPPAGATTTPRCGSTGTAANSTVDSAVRHALLEVVERDLLWRAWYSDELSPLVLTPTPLPPSLAGTVARLALRLTVLAFPGPGGTACLLACLSDRAGGRQTYGARCVAVDDEDAVTAGAEAASYEALMIRWSMTSPVAARTWAEVRDRPRQAHRTLLEQALWTHHRQDSLSHWLRNASAVHTATELVDRLAPHRWDPLPHAVAKFTGGDVVAVETTSREFCPRTIRVVRVVVPGAHQLPSPGGHSPTRSHEVVPASTPPHPFA</sequence>
<keyword evidence="3" id="KW-0687">Ribonucleoprotein</keyword>
<keyword evidence="3" id="KW-0689">Ribosomal protein</keyword>
<name>A0A1M5CYQ9_STRHI</name>
<reference evidence="3 4" key="1">
    <citation type="submission" date="2016-11" db="EMBL/GenBank/DDBJ databases">
        <authorList>
            <person name="Jaros S."/>
            <person name="Januszkiewicz K."/>
            <person name="Wedrychowicz H."/>
        </authorList>
    </citation>
    <scope>NUCLEOTIDE SEQUENCE [LARGE SCALE GENOMIC DNA]</scope>
    <source>
        <strain evidence="3 4">DSM 44523</strain>
    </source>
</reference>
<evidence type="ECO:0000313" key="3">
    <source>
        <dbReference type="EMBL" id="SHF59787.1"/>
    </source>
</evidence>
<dbReference type="STRING" id="2017.SAMN05444320_104224"/>
<dbReference type="Proteomes" id="UP000184501">
    <property type="component" value="Unassembled WGS sequence"/>
</dbReference>
<dbReference type="Pfam" id="PF02624">
    <property type="entry name" value="YcaO"/>
    <property type="match status" value="1"/>
</dbReference>
<feature type="region of interest" description="Disordered" evidence="1">
    <location>
        <begin position="376"/>
        <end position="403"/>
    </location>
</feature>
<dbReference type="GO" id="GO:0005840">
    <property type="term" value="C:ribosome"/>
    <property type="evidence" value="ECO:0007669"/>
    <property type="project" value="UniProtKB-KW"/>
</dbReference>
<dbReference type="OrthoDB" id="3871205at2"/>
<gene>
    <name evidence="3" type="ORF">SAMN05444320_104224</name>
</gene>
<dbReference type="AlphaFoldDB" id="A0A1M5CYQ9"/>
<dbReference type="GO" id="GO:0016740">
    <property type="term" value="F:transferase activity"/>
    <property type="evidence" value="ECO:0007669"/>
    <property type="project" value="UniProtKB-KW"/>
</dbReference>
<dbReference type="Gene3D" id="3.30.1330.230">
    <property type="match status" value="1"/>
</dbReference>
<dbReference type="RefSeq" id="WP_073483171.1">
    <property type="nucleotide sequence ID" value="NZ_FQVN01000004.1"/>
</dbReference>
<evidence type="ECO:0000313" key="4">
    <source>
        <dbReference type="Proteomes" id="UP000184501"/>
    </source>
</evidence>
<accession>A0A1M5CYQ9</accession>
<protein>
    <submittedName>
        <fullName evidence="3">Ribosomal protein S12 methylthiotransferase accessory factor</fullName>
    </submittedName>
</protein>
<keyword evidence="3" id="KW-0808">Transferase</keyword>
<evidence type="ECO:0000256" key="1">
    <source>
        <dbReference type="SAM" id="MobiDB-lite"/>
    </source>
</evidence>
<evidence type="ECO:0000259" key="2">
    <source>
        <dbReference type="PROSITE" id="PS51664"/>
    </source>
</evidence>